<proteinExistence type="predicted"/>
<reference evidence="2 3" key="1">
    <citation type="submission" date="2023-11" db="EMBL/GenBank/DDBJ databases">
        <title>MicrobeMod: A computational toolkit for identifying prokaryotic methylation and restriction-modification with nanopore sequencing.</title>
        <authorList>
            <person name="Crits-Christoph A."/>
            <person name="Kang S.C."/>
            <person name="Lee H."/>
            <person name="Ostrov N."/>
        </authorList>
    </citation>
    <scope>NUCLEOTIDE SEQUENCE [LARGE SCALE GENOMIC DNA]</scope>
    <source>
        <strain evidence="2 3">DSMZ 700</strain>
    </source>
</reference>
<comment type="caution">
    <text evidence="2">The sequence shown here is derived from an EMBL/GenBank/DDBJ whole genome shotgun (WGS) entry which is preliminary data.</text>
</comment>
<evidence type="ECO:0000313" key="3">
    <source>
        <dbReference type="Proteomes" id="UP001279553"/>
    </source>
</evidence>
<feature type="transmembrane region" description="Helical" evidence="1">
    <location>
        <begin position="104"/>
        <end position="124"/>
    </location>
</feature>
<dbReference type="Proteomes" id="UP001279553">
    <property type="component" value="Unassembled WGS sequence"/>
</dbReference>
<dbReference type="AlphaFoldDB" id="A0AAW9DPK1"/>
<organism evidence="2 3">
    <name type="scientific">Acidiphilium acidophilum</name>
    <name type="common">Thiobacillus acidophilus</name>
    <dbReference type="NCBI Taxonomy" id="76588"/>
    <lineage>
        <taxon>Bacteria</taxon>
        <taxon>Pseudomonadati</taxon>
        <taxon>Pseudomonadota</taxon>
        <taxon>Alphaproteobacteria</taxon>
        <taxon>Acetobacterales</taxon>
        <taxon>Acidocellaceae</taxon>
        <taxon>Acidiphilium</taxon>
    </lineage>
</organism>
<evidence type="ECO:0008006" key="4">
    <source>
        <dbReference type="Google" id="ProtNLM"/>
    </source>
</evidence>
<keyword evidence="3" id="KW-1185">Reference proteome</keyword>
<evidence type="ECO:0000256" key="1">
    <source>
        <dbReference type="SAM" id="Phobius"/>
    </source>
</evidence>
<keyword evidence="1" id="KW-0472">Membrane</keyword>
<protein>
    <recommendedName>
        <fullName evidence="4">DUF2568 domain-containing protein</fullName>
    </recommendedName>
</protein>
<name>A0AAW9DPK1_ACIAO</name>
<feature type="transmembrane region" description="Helical" evidence="1">
    <location>
        <begin position="75"/>
        <end position="97"/>
    </location>
</feature>
<dbReference type="EMBL" id="JAWXYB010000018">
    <property type="protein sequence ID" value="MDX5930484.1"/>
    <property type="molecule type" value="Genomic_DNA"/>
</dbReference>
<feature type="transmembrane region" description="Helical" evidence="1">
    <location>
        <begin position="43"/>
        <end position="63"/>
    </location>
</feature>
<sequence>MSNILWNKIIAPIEIEPVTQQQNSTARRGSPEWRSLRRDKATFIATVAVYLESLSVVIALLALADHNTVFPQGTLIFWVFATPLTGWAIWMGSYGAAAVMVFRVLMVVDPFVSAIALVIAVRTRAPGTDLFGVAFGATIVMGIVARAAYRRSVLRRVGAMR</sequence>
<gene>
    <name evidence="2" type="ORF">SIL87_06880</name>
</gene>
<evidence type="ECO:0000313" key="2">
    <source>
        <dbReference type="EMBL" id="MDX5930484.1"/>
    </source>
</evidence>
<keyword evidence="1" id="KW-0812">Transmembrane</keyword>
<feature type="transmembrane region" description="Helical" evidence="1">
    <location>
        <begin position="130"/>
        <end position="149"/>
    </location>
</feature>
<dbReference type="RefSeq" id="WP_319613429.1">
    <property type="nucleotide sequence ID" value="NZ_JAWXYB010000018.1"/>
</dbReference>
<keyword evidence="1" id="KW-1133">Transmembrane helix</keyword>
<accession>A0AAW9DPK1</accession>